<comment type="caution">
    <text evidence="2">The sequence shown here is derived from an EMBL/GenBank/DDBJ whole genome shotgun (WGS) entry which is preliminary data.</text>
</comment>
<organism evidence="2 3">
    <name type="scientific">Zizania palustris</name>
    <name type="common">Northern wild rice</name>
    <dbReference type="NCBI Taxonomy" id="103762"/>
    <lineage>
        <taxon>Eukaryota</taxon>
        <taxon>Viridiplantae</taxon>
        <taxon>Streptophyta</taxon>
        <taxon>Embryophyta</taxon>
        <taxon>Tracheophyta</taxon>
        <taxon>Spermatophyta</taxon>
        <taxon>Magnoliopsida</taxon>
        <taxon>Liliopsida</taxon>
        <taxon>Poales</taxon>
        <taxon>Poaceae</taxon>
        <taxon>BOP clade</taxon>
        <taxon>Oryzoideae</taxon>
        <taxon>Oryzeae</taxon>
        <taxon>Zizaniinae</taxon>
        <taxon>Zizania</taxon>
    </lineage>
</organism>
<evidence type="ECO:0000256" key="1">
    <source>
        <dbReference type="SAM" id="Phobius"/>
    </source>
</evidence>
<reference evidence="2" key="1">
    <citation type="journal article" date="2021" name="bioRxiv">
        <title>Whole Genome Assembly and Annotation of Northern Wild Rice, Zizania palustris L., Supports a Whole Genome Duplication in the Zizania Genus.</title>
        <authorList>
            <person name="Haas M."/>
            <person name="Kono T."/>
            <person name="Macchietto M."/>
            <person name="Millas R."/>
            <person name="McGilp L."/>
            <person name="Shao M."/>
            <person name="Duquette J."/>
            <person name="Hirsch C.N."/>
            <person name="Kimball J."/>
        </authorList>
    </citation>
    <scope>NUCLEOTIDE SEQUENCE</scope>
    <source>
        <tissue evidence="2">Fresh leaf tissue</tissue>
    </source>
</reference>
<keyword evidence="3" id="KW-1185">Reference proteome</keyword>
<dbReference type="Proteomes" id="UP000729402">
    <property type="component" value="Unassembled WGS sequence"/>
</dbReference>
<dbReference type="EMBL" id="JAAALK010000080">
    <property type="protein sequence ID" value="KAG8092598.1"/>
    <property type="molecule type" value="Genomic_DNA"/>
</dbReference>
<gene>
    <name evidence="2" type="ORF">GUJ93_ZPchr0012g21294</name>
</gene>
<keyword evidence="1" id="KW-0472">Membrane</keyword>
<sequence length="71" mass="7702">MDVSQELDISVSSVHTCGEGLESSEACVVNGVLPFFRVITSSVWCHLLAACMFLPLVYTYTGTCTFGFLMS</sequence>
<evidence type="ECO:0000313" key="2">
    <source>
        <dbReference type="EMBL" id="KAG8092598.1"/>
    </source>
</evidence>
<protein>
    <submittedName>
        <fullName evidence="2">Uncharacterized protein</fullName>
    </submittedName>
</protein>
<proteinExistence type="predicted"/>
<keyword evidence="1" id="KW-1133">Transmembrane helix</keyword>
<dbReference type="AlphaFoldDB" id="A0A8J5WP49"/>
<reference evidence="2" key="2">
    <citation type="submission" date="2021-02" db="EMBL/GenBank/DDBJ databases">
        <authorList>
            <person name="Kimball J.A."/>
            <person name="Haas M.W."/>
            <person name="Macchietto M."/>
            <person name="Kono T."/>
            <person name="Duquette J."/>
            <person name="Shao M."/>
        </authorList>
    </citation>
    <scope>NUCLEOTIDE SEQUENCE</scope>
    <source>
        <tissue evidence="2">Fresh leaf tissue</tissue>
    </source>
</reference>
<keyword evidence="1" id="KW-0812">Transmembrane</keyword>
<accession>A0A8J5WP49</accession>
<name>A0A8J5WP49_ZIZPA</name>
<feature type="transmembrane region" description="Helical" evidence="1">
    <location>
        <begin position="47"/>
        <end position="69"/>
    </location>
</feature>
<evidence type="ECO:0000313" key="3">
    <source>
        <dbReference type="Proteomes" id="UP000729402"/>
    </source>
</evidence>